<gene>
    <name evidence="3" type="ORF">OZSIB_2746</name>
</gene>
<dbReference type="GO" id="GO:0097363">
    <property type="term" value="F:protein O-acetylglucosaminyltransferase activity"/>
    <property type="evidence" value="ECO:0007669"/>
    <property type="project" value="TreeGrafter"/>
</dbReference>
<dbReference type="AlphaFoldDB" id="A0A367ZRW5"/>
<dbReference type="SMART" id="SM00028">
    <property type="entry name" value="TPR"/>
    <property type="match status" value="8"/>
</dbReference>
<dbReference type="EMBL" id="QOQW01000004">
    <property type="protein sequence ID" value="RCK80858.1"/>
    <property type="molecule type" value="Genomic_DNA"/>
</dbReference>
<feature type="compositionally biased region" description="Basic residues" evidence="2">
    <location>
        <begin position="54"/>
        <end position="63"/>
    </location>
</feature>
<dbReference type="SUPFAM" id="SSF48452">
    <property type="entry name" value="TPR-like"/>
    <property type="match status" value="1"/>
</dbReference>
<feature type="region of interest" description="Disordered" evidence="2">
    <location>
        <begin position="39"/>
        <end position="73"/>
    </location>
</feature>
<comment type="caution">
    <text evidence="3">The sequence shown here is derived from an EMBL/GenBank/DDBJ whole genome shotgun (WGS) entry which is preliminary data.</text>
</comment>
<dbReference type="Pfam" id="PF13174">
    <property type="entry name" value="TPR_6"/>
    <property type="match status" value="1"/>
</dbReference>
<organism evidence="3 4">
    <name type="scientific">Candidatus Ozemobacter sibiricus</name>
    <dbReference type="NCBI Taxonomy" id="2268124"/>
    <lineage>
        <taxon>Bacteria</taxon>
        <taxon>Candidatus Ozemobacteria</taxon>
        <taxon>Candidatus Ozemobacterales</taxon>
        <taxon>Candidatus Ozemobacteraceae</taxon>
        <taxon>Candidatus Ozemobacter</taxon>
    </lineage>
</organism>
<dbReference type="InterPro" id="IPR037919">
    <property type="entry name" value="OGT"/>
</dbReference>
<protein>
    <submittedName>
        <fullName evidence="3">TPR repeat</fullName>
    </submittedName>
</protein>
<feature type="repeat" description="TPR" evidence="1">
    <location>
        <begin position="145"/>
        <end position="178"/>
    </location>
</feature>
<dbReference type="Pfam" id="PF14559">
    <property type="entry name" value="TPR_19"/>
    <property type="match status" value="1"/>
</dbReference>
<sequence length="565" mass="63560">MSVALPRSRPAALIGRPCLFLALVGLVLAGMLTDVAAAAPRKKKTTTTASAPKASRRAPKGKKAKEEESLRDRPDSWYENAWREFEMGSAKEKKAVMAALRKILKKDPSDGLAHYYLGIMQAQEGPLKQAEEHLRAALQVWPESADVMFRLAEVLMDRRQPDEAFALYEKVRQIEPRHAGALAQLGYKALQEERYDEAIALLTQARAGAPEDRQILESLGAALLAQQRNTEAIEVLQAALRLDESSGDAHWLLGKAYEATNKPAEAAAAFEKARQLGRKEKDLKKLIGYDLARALNDTGKVEEAIAEYQKAIRTSEDPATGWFELAEIYEARGDDDKAIKAYDKAFSLDARRGEAPLRIGRIYRAAGDLDKALTVFRGLERRSDVGELARIEIEEIETEKREGRRAELADLAATGSEDQREKAYRQMLALDKADQEAYEGLIELARARGDLAQVEFYYKEMKKVGLLTKDQLAQKLNELSYRQEAGEDLAAWENRLEEFKRKGEWDKALAEAEKIKAYNRAQLEYWKKFSGDKDLKAEMVRATQARLQTIAEMIKDIKAAKNRFK</sequence>
<dbReference type="Pfam" id="PF13181">
    <property type="entry name" value="TPR_8"/>
    <property type="match status" value="1"/>
</dbReference>
<name>A0A367ZRW5_9BACT</name>
<dbReference type="GO" id="GO:0006493">
    <property type="term" value="P:protein O-linked glycosylation"/>
    <property type="evidence" value="ECO:0007669"/>
    <property type="project" value="InterPro"/>
</dbReference>
<dbReference type="InterPro" id="IPR019734">
    <property type="entry name" value="TPR_rpt"/>
</dbReference>
<reference evidence="3 4" key="1">
    <citation type="submission" date="2018-05" db="EMBL/GenBank/DDBJ databases">
        <title>A metagenomic window into the 2 km-deep terrestrial subsurface aquifer revealed taxonomically and functionally diverse microbial community comprising novel uncultured bacterial lineages.</title>
        <authorList>
            <person name="Kadnikov V.V."/>
            <person name="Mardanov A.V."/>
            <person name="Beletsky A.V."/>
            <person name="Banks D."/>
            <person name="Pimenov N.V."/>
            <person name="Frank Y.A."/>
            <person name="Karnachuk O.V."/>
            <person name="Ravin N.V."/>
        </authorList>
    </citation>
    <scope>NUCLEOTIDE SEQUENCE [LARGE SCALE GENOMIC DNA]</scope>
    <source>
        <strain evidence="3">BY5</strain>
    </source>
</reference>
<feature type="repeat" description="TPR" evidence="1">
    <location>
        <begin position="213"/>
        <end position="246"/>
    </location>
</feature>
<evidence type="ECO:0000313" key="4">
    <source>
        <dbReference type="Proteomes" id="UP000252355"/>
    </source>
</evidence>
<feature type="compositionally biased region" description="Basic and acidic residues" evidence="2">
    <location>
        <begin position="64"/>
        <end position="73"/>
    </location>
</feature>
<feature type="repeat" description="TPR" evidence="1">
    <location>
        <begin position="319"/>
        <end position="352"/>
    </location>
</feature>
<evidence type="ECO:0000313" key="3">
    <source>
        <dbReference type="EMBL" id="RCK80858.1"/>
    </source>
</evidence>
<dbReference type="InterPro" id="IPR011990">
    <property type="entry name" value="TPR-like_helical_dom_sf"/>
</dbReference>
<dbReference type="Pfam" id="PF13432">
    <property type="entry name" value="TPR_16"/>
    <property type="match status" value="2"/>
</dbReference>
<dbReference type="PANTHER" id="PTHR44366:SF1">
    <property type="entry name" value="UDP-N-ACETYLGLUCOSAMINE--PEPTIDE N-ACETYLGLUCOSAMINYLTRANSFERASE 110 KDA SUBUNIT"/>
    <property type="match status" value="1"/>
</dbReference>
<dbReference type="Proteomes" id="UP000252355">
    <property type="component" value="Unassembled WGS sequence"/>
</dbReference>
<evidence type="ECO:0000256" key="1">
    <source>
        <dbReference type="PROSITE-ProRule" id="PRU00339"/>
    </source>
</evidence>
<proteinExistence type="predicted"/>
<feature type="repeat" description="TPR" evidence="1">
    <location>
        <begin position="111"/>
        <end position="144"/>
    </location>
</feature>
<dbReference type="PROSITE" id="PS50005">
    <property type="entry name" value="TPR"/>
    <property type="match status" value="4"/>
</dbReference>
<evidence type="ECO:0000256" key="2">
    <source>
        <dbReference type="SAM" id="MobiDB-lite"/>
    </source>
</evidence>
<dbReference type="PANTHER" id="PTHR44366">
    <property type="entry name" value="UDP-N-ACETYLGLUCOSAMINE--PEPTIDE N-ACETYLGLUCOSAMINYLTRANSFERASE 110 KDA SUBUNIT"/>
    <property type="match status" value="1"/>
</dbReference>
<keyword evidence="1" id="KW-0802">TPR repeat</keyword>
<accession>A0A367ZRW5</accession>
<dbReference type="Gene3D" id="1.25.40.10">
    <property type="entry name" value="Tetratricopeptide repeat domain"/>
    <property type="match status" value="3"/>
</dbReference>